<dbReference type="Gene3D" id="1.10.150.130">
    <property type="match status" value="1"/>
</dbReference>
<name>A0A2D3TFD7_9ENTR</name>
<evidence type="ECO:0000256" key="1">
    <source>
        <dbReference type="ARBA" id="ARBA00023125"/>
    </source>
</evidence>
<dbReference type="SUPFAM" id="SSF56349">
    <property type="entry name" value="DNA breaking-rejoining enzymes"/>
    <property type="match status" value="1"/>
</dbReference>
<gene>
    <name evidence="2" type="ORF">BJP43_09890</name>
</gene>
<evidence type="ECO:0008006" key="4">
    <source>
        <dbReference type="Google" id="ProtNLM"/>
    </source>
</evidence>
<organism evidence="2 3">
    <name type="scientific">Candidatus Williamhamiltonella defendens</name>
    <dbReference type="NCBI Taxonomy" id="138072"/>
    <lineage>
        <taxon>Bacteria</taxon>
        <taxon>Pseudomonadati</taxon>
        <taxon>Pseudomonadota</taxon>
        <taxon>Gammaproteobacteria</taxon>
        <taxon>Enterobacterales</taxon>
        <taxon>Enterobacteriaceae</taxon>
        <taxon>aphid secondary symbionts</taxon>
        <taxon>Candidatus Williamhamiltonella</taxon>
    </lineage>
</organism>
<dbReference type="EMBL" id="CP017613">
    <property type="protein sequence ID" value="ATW34517.1"/>
    <property type="molecule type" value="Genomic_DNA"/>
</dbReference>
<protein>
    <recommendedName>
        <fullName evidence="4">Core-binding (CB) domain-containing protein</fullName>
    </recommendedName>
</protein>
<reference evidence="3" key="2">
    <citation type="submission" date="2017-11" db="EMBL/GenBank/DDBJ databases">
        <title>PacBio sequencing of new strain of the secondary endosymbiont Candidatus Hamiltonella defensa.</title>
        <authorList>
            <person name="Strand M.R."/>
            <person name="Oliver K."/>
        </authorList>
    </citation>
    <scope>NUCLEOTIDE SEQUENCE [LARGE SCALE GENOMIC DNA]</scope>
    <source>
        <strain evidence="3">ZA17</strain>
    </source>
</reference>
<dbReference type="GO" id="GO:0003677">
    <property type="term" value="F:DNA binding"/>
    <property type="evidence" value="ECO:0007669"/>
    <property type="project" value="UniProtKB-KW"/>
</dbReference>
<dbReference type="InterPro" id="IPR010998">
    <property type="entry name" value="Integrase_recombinase_N"/>
</dbReference>
<evidence type="ECO:0000313" key="2">
    <source>
        <dbReference type="EMBL" id="ATW34517.1"/>
    </source>
</evidence>
<accession>A0A2D3TFD7</accession>
<proteinExistence type="predicted"/>
<evidence type="ECO:0000313" key="3">
    <source>
        <dbReference type="Proteomes" id="UP000229055"/>
    </source>
</evidence>
<reference evidence="3" key="1">
    <citation type="submission" date="2016-10" db="EMBL/GenBank/DDBJ databases">
        <authorList>
            <person name="Chevignon G."/>
        </authorList>
    </citation>
    <scope>NUCLEOTIDE SEQUENCE [LARGE SCALE GENOMIC DNA]</scope>
    <source>
        <strain evidence="3">ZA17</strain>
    </source>
</reference>
<keyword evidence="1" id="KW-0238">DNA-binding</keyword>
<dbReference type="AlphaFoldDB" id="A0A2D3TFD7"/>
<dbReference type="Proteomes" id="UP000229055">
    <property type="component" value="Chromosome"/>
</dbReference>
<dbReference type="InterPro" id="IPR011010">
    <property type="entry name" value="DNA_brk_join_enz"/>
</dbReference>
<sequence length="74" mass="8307">MAEFLNSYPEQGKTATAKLTRGILIDLFNGAIAEGHLDNNPAVPTKNPRVQIQRARLSLEEFLLIRECSRHFPS</sequence>